<dbReference type="Proteomes" id="UP000724584">
    <property type="component" value="Unassembled WGS sequence"/>
</dbReference>
<protein>
    <submittedName>
        <fullName evidence="1">Glycoside hydrolase family 18 protein</fullName>
    </submittedName>
</protein>
<comment type="caution">
    <text evidence="1">The sequence shown here is derived from an EMBL/GenBank/DDBJ whole genome shotgun (WGS) entry which is preliminary data.</text>
</comment>
<keyword evidence="2" id="KW-1185">Reference proteome</keyword>
<evidence type="ECO:0000313" key="2">
    <source>
        <dbReference type="Proteomes" id="UP000724584"/>
    </source>
</evidence>
<organism evidence="1 2">
    <name type="scientific">Chaetomium tenue</name>
    <dbReference type="NCBI Taxonomy" id="1854479"/>
    <lineage>
        <taxon>Eukaryota</taxon>
        <taxon>Fungi</taxon>
        <taxon>Dikarya</taxon>
        <taxon>Ascomycota</taxon>
        <taxon>Pezizomycotina</taxon>
        <taxon>Sordariomycetes</taxon>
        <taxon>Sordariomycetidae</taxon>
        <taxon>Sordariales</taxon>
        <taxon>Chaetomiaceae</taxon>
        <taxon>Chaetomium</taxon>
    </lineage>
</organism>
<accession>A0ACB7P430</accession>
<evidence type="ECO:0000313" key="1">
    <source>
        <dbReference type="EMBL" id="KAH6628446.1"/>
    </source>
</evidence>
<gene>
    <name evidence="1" type="ORF">F5144DRAFT_309194</name>
</gene>
<proteinExistence type="predicted"/>
<reference evidence="1 2" key="1">
    <citation type="journal article" date="2021" name="Nat. Commun.">
        <title>Genetic determinants of endophytism in the Arabidopsis root mycobiome.</title>
        <authorList>
            <person name="Mesny F."/>
            <person name="Miyauchi S."/>
            <person name="Thiergart T."/>
            <person name="Pickel B."/>
            <person name="Atanasova L."/>
            <person name="Karlsson M."/>
            <person name="Huettel B."/>
            <person name="Barry K.W."/>
            <person name="Haridas S."/>
            <person name="Chen C."/>
            <person name="Bauer D."/>
            <person name="Andreopoulos W."/>
            <person name="Pangilinan J."/>
            <person name="LaButti K."/>
            <person name="Riley R."/>
            <person name="Lipzen A."/>
            <person name="Clum A."/>
            <person name="Drula E."/>
            <person name="Henrissat B."/>
            <person name="Kohler A."/>
            <person name="Grigoriev I.V."/>
            <person name="Martin F.M."/>
            <person name="Hacquard S."/>
        </authorList>
    </citation>
    <scope>NUCLEOTIDE SEQUENCE [LARGE SCALE GENOMIC DNA]</scope>
    <source>
        <strain evidence="1 2">MPI-SDFR-AT-0079</strain>
    </source>
</reference>
<dbReference type="EMBL" id="JAGIZQ010000005">
    <property type="protein sequence ID" value="KAH6628446.1"/>
    <property type="molecule type" value="Genomic_DNA"/>
</dbReference>
<sequence>MAPKRTHLRAPSWDLRPVLLMSGPPAKVRAVARALAASLVLGTSVVHAALNLDGTQAVAPAGDDDPSPISDPRAYDPSQHDCPLPCVDYSNIHSWTPYLSVNRLRRCEEPLLLQFSVTQPLDDPASTILIRSCALNTTSHQAFGKASTRDPRPVANPKKSEKFFAPRLNSSPACLGSTAEIRGASIQVTASTDGGDRETPPDIARLLEGMGEFFSAQDNCDENFLFAWHKQTAAALYIGAALGKPTVTSAITALTSRFRPESAVPNHTIAQLCGNKRQPEDVFGIAIGASADLAALQSTALAWSKGTCAAGGDLKDAGDLKGAKVFKVAGAPIVIGSNNNTDNKAFDGNATTSSAAGFTQLPRQRRARNSQIDRRATCRYIQVVAGDGCDTLVARCGISAANFYKYNPAADLCGTLMPDDYVCCSAGDPYKPQPPQPDLDGTCATHLIQNGDTCDVLAKRYHVTTSELEAWNKGKTWGWTECKDMLLGYNMCISDGFAPLPPPQEGASCGPLVPGTQLPPDFDRWKNAMGELNPCPLKACCSNWGFCGPFPAHCEIHAPEGGGPGSKEKGYQNTCVSNCGTDIKVNSGPPAAFQRIGYYESYNMKRDCLWLSSKAANTDGSYTHIHWSFAEIDPVGWKVVLTDPYNQWADFKALPNVKRILAFGGWAYSTEAATFNIIRSAILDNGAVFASNIAKFLDDEGLDGVDIDWEYPGAPDIDVGGQPIGQKGDGAGYLAFLTTLKQKVGAEKSVSIAAPASFWYLQAFPIDRIAAQIDYIVFMTYDLHGQWDYGNADAYDACPSGKCIRSHVNLTETRSSLSIITKAGVPNNKIFVGEASYGRSFRMAQDGCWGPMCEFTGTRLLSDAHPGRCTNTPGYLGYAEIMEILARSGREAHGFHDDASDTDVLLYKGDYVSYMTPASKEARRAEWKGLNFAGTIDWAVDLQRFGEEDKAVPTDLPSPGEEGCIWGEDLTTNTDSLCEFACTYGFCPSSLCECTETGPLPPFPPEKKGVNISNIIAWDEEDAELNQLCKFGCKYGFCPGDVCTTPIVDLDPGDDPGDAMNDPNYVDDADVRYSNRMGCMLSQDPREWGRSIAACKSVCAPYIAEAEAENRTTNYGCVVWQPKGAPDPYHTITGLPGKWAKGECNCDNVVINEIADTVIEAMPAIAQTACYIVMSSFKLVLDIGTTIATGGAGRVLTAGLDLLLTAAEMASYIYPETEDPEGAFSWWLSPCGGTDLVPDEVKEVFDILNSIADGISSFKKPKNIPKGSGRKGDSGNPNDQTTPRAPGPKGGPKTNCKIPTTKKSRRLYAGHNVLRIEECVKDKTKTTEYVITSIISAQNAVATQVQHQCKAAWKQACYHYSSAIRVNPQWAVLTCPPEAATTAKPREVDSPALHKWENEHNGAGWKIKNCDRDEFPPAYFLNDLMPEWNLGGQDKRGQLVRYIPGRQNQDAGRVMFKRVCFNGPVNALSDRDFKDKVMRAPAHLTSVLVVKTDLTKTFAAVTVDEWPEFAITAWDHATNPPVDDGLSDNPCWPKAYAPTDPGFALLGIDPWYNAHPNARKWKYNEDYVQGTNGD</sequence>
<keyword evidence="1" id="KW-0378">Hydrolase</keyword>
<name>A0ACB7P430_9PEZI</name>